<gene>
    <name evidence="1" type="ORF">DCC35_17980</name>
</gene>
<name>A0A4D7JNW7_9BACT</name>
<sequence length="193" mass="22386">MPTNQQNPKIKVTSLSESFSEGDLYREINKSQYDNALLLGLPAMLLHYPNILMNKEVENIFDSGTVENYNQFCDFLEDIDSIGFRNLYGGEIDDSDEMTAYDHSCSIMYTLWAYDNKIIDERENKILSCDYGYKLRKKYNSTRQFIDDFCLIALISGYSKENITLLKNKLVNPTNGMLKDFNLKKIKFTQILS</sequence>
<keyword evidence="2" id="KW-1185">Reference proteome</keyword>
<evidence type="ECO:0000313" key="1">
    <source>
        <dbReference type="EMBL" id="QCK16483.1"/>
    </source>
</evidence>
<dbReference type="AlphaFoldDB" id="A0A4D7JNW7"/>
<organism evidence="1 2">
    <name type="scientific">Mangrovivirga cuniculi</name>
    <dbReference type="NCBI Taxonomy" id="2715131"/>
    <lineage>
        <taxon>Bacteria</taxon>
        <taxon>Pseudomonadati</taxon>
        <taxon>Bacteroidota</taxon>
        <taxon>Cytophagia</taxon>
        <taxon>Cytophagales</taxon>
        <taxon>Mangrovivirgaceae</taxon>
        <taxon>Mangrovivirga</taxon>
    </lineage>
</organism>
<dbReference type="KEGG" id="fpf:DCC35_17980"/>
<dbReference type="RefSeq" id="WP_137092072.1">
    <property type="nucleotide sequence ID" value="NZ_CP028923.1"/>
</dbReference>
<protein>
    <submittedName>
        <fullName evidence="1">Uncharacterized protein</fullName>
    </submittedName>
</protein>
<reference evidence="1 2" key="1">
    <citation type="submission" date="2018-04" db="EMBL/GenBank/DDBJ databases">
        <title>Complete genome uncultured novel isolate.</title>
        <authorList>
            <person name="Merlino G."/>
        </authorList>
    </citation>
    <scope>NUCLEOTIDE SEQUENCE [LARGE SCALE GENOMIC DNA]</scope>
    <source>
        <strain evidence="2">R1DC9</strain>
    </source>
</reference>
<dbReference type="Proteomes" id="UP000298616">
    <property type="component" value="Chromosome"/>
</dbReference>
<proteinExistence type="predicted"/>
<dbReference type="EMBL" id="CP028923">
    <property type="protein sequence ID" value="QCK16483.1"/>
    <property type="molecule type" value="Genomic_DNA"/>
</dbReference>
<accession>A0A4D7JNW7</accession>
<evidence type="ECO:0000313" key="2">
    <source>
        <dbReference type="Proteomes" id="UP000298616"/>
    </source>
</evidence>